<name>A0ABM5L0J9_DIAVI</name>
<evidence type="ECO:0000313" key="5">
    <source>
        <dbReference type="EnsemblMetazoa" id="XP_050515965.1"/>
    </source>
</evidence>
<dbReference type="Proteomes" id="UP001652700">
    <property type="component" value="Unplaced"/>
</dbReference>
<evidence type="ECO:0000256" key="1">
    <source>
        <dbReference type="ARBA" id="ARBA00023125"/>
    </source>
</evidence>
<dbReference type="RefSeq" id="XP_050515965.1">
    <property type="nucleotide sequence ID" value="XM_050660008.1"/>
</dbReference>
<dbReference type="InterPro" id="IPR056880">
    <property type="entry name" value="OB_MEIOB_N"/>
</dbReference>
<sequence>MELDMPVVALRKTRLTDLNPNLTNILIVGIIIKKDKPRRFRDSSSCVEGMFRAVWNFTIRDSLKDYINVTYWSSSEAIYQMNNIFRTGDVVEVINPSIKIRSLGTNGERFRPMVTSPYSLTLSEQSTLLRHAGILTPYLELLNLPTQPLASFVPIRDIHNRGASINEANILVVVKGLNEIRTNISKNTNETYTVRTVEVFDHSSPNLRIDIWDSDIIQRSEHWKPRLTVLFMADVRIKWSDFDKQFQASVAGRTIVTENPKGKEVDLLLNYAKDAPIETFAIVNQIITALPDPNSIRDVMSVRQVHDTLRTFNGGVRQFTAVLYAFVYALDLDGLSKTLLIKCGRCKLEMKSSSCENSECSAFMETTPVEPEIQFDIRITLTDHTGSLKNCRFGGTVAEKALGCTAREFSNMSDDEKRILKWKYLLERCAIHIAVVYIGRGFPVITVLNLRLANLLEVSQKLAIY</sequence>
<dbReference type="EnsemblMetazoa" id="XM_050660008.1">
    <property type="protein sequence ID" value="XP_050515965.1"/>
    <property type="gene ID" value="LOC126890816"/>
</dbReference>
<dbReference type="Pfam" id="PF24903">
    <property type="entry name" value="OB_MEIOB_N"/>
    <property type="match status" value="1"/>
</dbReference>
<proteinExistence type="inferred from homology"/>
<reference evidence="5" key="1">
    <citation type="submission" date="2025-05" db="UniProtKB">
        <authorList>
            <consortium name="EnsemblMetazoa"/>
        </authorList>
    </citation>
    <scope>IDENTIFICATION</scope>
</reference>
<dbReference type="GeneID" id="126890816"/>
<dbReference type="SUPFAM" id="SSF50249">
    <property type="entry name" value="Nucleic acid-binding proteins"/>
    <property type="match status" value="2"/>
</dbReference>
<keyword evidence="2" id="KW-0469">Meiosis</keyword>
<dbReference type="InterPro" id="IPR012340">
    <property type="entry name" value="NA-bd_OB-fold"/>
</dbReference>
<organism evidence="5 6">
    <name type="scientific">Diabrotica virgifera virgifera</name>
    <name type="common">western corn rootworm</name>
    <dbReference type="NCBI Taxonomy" id="50390"/>
    <lineage>
        <taxon>Eukaryota</taxon>
        <taxon>Metazoa</taxon>
        <taxon>Ecdysozoa</taxon>
        <taxon>Arthropoda</taxon>
        <taxon>Hexapoda</taxon>
        <taxon>Insecta</taxon>
        <taxon>Pterygota</taxon>
        <taxon>Neoptera</taxon>
        <taxon>Endopterygota</taxon>
        <taxon>Coleoptera</taxon>
        <taxon>Polyphaga</taxon>
        <taxon>Cucujiformia</taxon>
        <taxon>Chrysomeloidea</taxon>
        <taxon>Chrysomelidae</taxon>
        <taxon>Galerucinae</taxon>
        <taxon>Diabroticina</taxon>
        <taxon>Diabroticites</taxon>
        <taxon>Diabrotica</taxon>
    </lineage>
</organism>
<feature type="domain" description="MEIOB-like N-terminal" evidence="4">
    <location>
        <begin position="11"/>
        <end position="146"/>
    </location>
</feature>
<evidence type="ECO:0000256" key="3">
    <source>
        <dbReference type="ARBA" id="ARBA00038329"/>
    </source>
</evidence>
<protein>
    <recommendedName>
        <fullName evidence="4">MEIOB-like N-terminal domain-containing protein</fullName>
    </recommendedName>
</protein>
<dbReference type="PANTHER" id="PTHR21166:SF2">
    <property type="entry name" value="CELL DIVISION CONTROL PROTEIN 24 OB DOMAIN-CONTAINING PROTEIN-RELATED"/>
    <property type="match status" value="1"/>
</dbReference>
<dbReference type="Gene3D" id="2.40.50.140">
    <property type="entry name" value="Nucleic acid-binding proteins"/>
    <property type="match status" value="3"/>
</dbReference>
<evidence type="ECO:0000313" key="6">
    <source>
        <dbReference type="Proteomes" id="UP001652700"/>
    </source>
</evidence>
<evidence type="ECO:0000256" key="2">
    <source>
        <dbReference type="ARBA" id="ARBA00023254"/>
    </source>
</evidence>
<keyword evidence="6" id="KW-1185">Reference proteome</keyword>
<keyword evidence="1" id="KW-0238">DNA-binding</keyword>
<accession>A0ABM5L0J9</accession>
<dbReference type="PANTHER" id="PTHR21166">
    <property type="entry name" value="CELL DIVISION CONTROL PROTEIN 24 OB DOMAIN-CONTAINING PROTEIN-RELATED"/>
    <property type="match status" value="1"/>
</dbReference>
<evidence type="ECO:0000259" key="4">
    <source>
        <dbReference type="Pfam" id="PF24903"/>
    </source>
</evidence>
<dbReference type="InterPro" id="IPR052469">
    <property type="entry name" value="MEIOB"/>
</dbReference>
<comment type="similarity">
    <text evidence="3">Belongs to the MEIOB family.</text>
</comment>